<name>A0ABX8PYF4_9PSED</name>
<evidence type="ECO:0000313" key="2">
    <source>
        <dbReference type="Proteomes" id="UP000646386"/>
    </source>
</evidence>
<gene>
    <name evidence="1" type="ORF">HU718_000105</name>
</gene>
<reference evidence="1 2" key="1">
    <citation type="journal article" date="2020" name="Microorganisms">
        <title>Reliable Identification of Environmental Pseudomonas Isolates Using the rpoD Gene.</title>
        <authorList>
            <consortium name="The Broad Institute Genome Sequencing Platform"/>
            <person name="Girard L."/>
            <person name="Lood C."/>
            <person name="Rokni-Zadeh H."/>
            <person name="van Noort V."/>
            <person name="Lavigne R."/>
            <person name="De Mot R."/>
        </authorList>
    </citation>
    <scope>NUCLEOTIDE SEQUENCE [LARGE SCALE GENOMIC DNA]</scope>
    <source>
        <strain evidence="1 2">ZA 5.3</strain>
    </source>
</reference>
<organism evidence="1 2">
    <name type="scientific">Pseudomonas tensinigenes</name>
    <dbReference type="NCBI Taxonomy" id="2745511"/>
    <lineage>
        <taxon>Bacteria</taxon>
        <taxon>Pseudomonadati</taxon>
        <taxon>Pseudomonadota</taxon>
        <taxon>Gammaproteobacteria</taxon>
        <taxon>Pseudomonadales</taxon>
        <taxon>Pseudomonadaceae</taxon>
        <taxon>Pseudomonas</taxon>
    </lineage>
</organism>
<reference evidence="1 2" key="2">
    <citation type="journal article" date="2021" name="Microorganisms">
        <title>The Ever-Expanding Pseudomonas Genus: Description of 43 New Species and Partition of the Pseudomonas putida Group.</title>
        <authorList>
            <person name="Girard L."/>
            <person name="Lood C."/>
            <person name="Hofte M."/>
            <person name="Vandamme P."/>
            <person name="Rokni-Zadeh H."/>
            <person name="van Noort V."/>
            <person name="Lavigne R."/>
            <person name="De Mot R."/>
        </authorList>
    </citation>
    <scope>NUCLEOTIDE SEQUENCE [LARGE SCALE GENOMIC DNA]</scope>
    <source>
        <strain evidence="1 2">ZA 5.3</strain>
    </source>
</reference>
<accession>A0ABX8PYF4</accession>
<protein>
    <submittedName>
        <fullName evidence="1">Uncharacterized protein</fullName>
    </submittedName>
</protein>
<sequence>MGWPLNLSVIWRQAPRFFRGLTGYTYSEGTGPLEKSAALYQKDFGATTIGVQSIHKKALFHPANALDKGWHRFLPLVAENRPYRQSRLFTARRSLKNGHHCAPKKQKGDSHL</sequence>
<dbReference type="Proteomes" id="UP000646386">
    <property type="component" value="Chromosome"/>
</dbReference>
<dbReference type="EMBL" id="CP077089">
    <property type="protein sequence ID" value="QXI06131.1"/>
    <property type="molecule type" value="Genomic_DNA"/>
</dbReference>
<keyword evidence="2" id="KW-1185">Reference proteome</keyword>
<evidence type="ECO:0000313" key="1">
    <source>
        <dbReference type="EMBL" id="QXI06131.1"/>
    </source>
</evidence>
<dbReference type="RefSeq" id="WP_186613334.1">
    <property type="nucleotide sequence ID" value="NZ_CP077089.1"/>
</dbReference>
<proteinExistence type="predicted"/>